<gene>
    <name evidence="1" type="ORF">LCGC14_0399080</name>
</gene>
<organism evidence="1">
    <name type="scientific">marine sediment metagenome</name>
    <dbReference type="NCBI Taxonomy" id="412755"/>
    <lineage>
        <taxon>unclassified sequences</taxon>
        <taxon>metagenomes</taxon>
        <taxon>ecological metagenomes</taxon>
    </lineage>
</organism>
<proteinExistence type="predicted"/>
<sequence>MTEDALDVLRKHCKKIKHGSIKPFVILKDGVAVEVRVQMGDVMIKLRPEKKDLTNTKK</sequence>
<evidence type="ECO:0000313" key="1">
    <source>
        <dbReference type="EMBL" id="KKN73592.1"/>
    </source>
</evidence>
<name>A0A0F9TFH4_9ZZZZ</name>
<comment type="caution">
    <text evidence="1">The sequence shown here is derived from an EMBL/GenBank/DDBJ whole genome shotgun (WGS) entry which is preliminary data.</text>
</comment>
<protein>
    <submittedName>
        <fullName evidence="1">Uncharacterized protein</fullName>
    </submittedName>
</protein>
<dbReference type="EMBL" id="LAZR01000341">
    <property type="protein sequence ID" value="KKN73592.1"/>
    <property type="molecule type" value="Genomic_DNA"/>
</dbReference>
<dbReference type="AlphaFoldDB" id="A0A0F9TFH4"/>
<reference evidence="1" key="1">
    <citation type="journal article" date="2015" name="Nature">
        <title>Complex archaea that bridge the gap between prokaryotes and eukaryotes.</title>
        <authorList>
            <person name="Spang A."/>
            <person name="Saw J.H."/>
            <person name="Jorgensen S.L."/>
            <person name="Zaremba-Niedzwiedzka K."/>
            <person name="Martijn J."/>
            <person name="Lind A.E."/>
            <person name="van Eijk R."/>
            <person name="Schleper C."/>
            <person name="Guy L."/>
            <person name="Ettema T.J."/>
        </authorList>
    </citation>
    <scope>NUCLEOTIDE SEQUENCE</scope>
</reference>
<accession>A0A0F9TFH4</accession>